<evidence type="ECO:0000313" key="15">
    <source>
        <dbReference type="Proteomes" id="UP000636479"/>
    </source>
</evidence>
<protein>
    <recommendedName>
        <fullName evidence="2">DNA (cytosine-5-)-methyltransferase</fullName>
        <ecNumber evidence="2">2.1.1.37</ecNumber>
    </recommendedName>
</protein>
<evidence type="ECO:0000256" key="5">
    <source>
        <dbReference type="ARBA" id="ARBA00022691"/>
    </source>
</evidence>
<dbReference type="PROSITE" id="PS51679">
    <property type="entry name" value="SAM_MT_C5"/>
    <property type="match status" value="1"/>
</dbReference>
<dbReference type="GO" id="GO:0003677">
    <property type="term" value="F:DNA binding"/>
    <property type="evidence" value="ECO:0007669"/>
    <property type="project" value="UniProtKB-KW"/>
</dbReference>
<feature type="active site" evidence="9 10">
    <location>
        <position position="797"/>
    </location>
</feature>
<comment type="subcellular location">
    <subcellularLocation>
        <location evidence="1">Nucleus</location>
    </subcellularLocation>
</comment>
<keyword evidence="8" id="KW-0539">Nucleus</keyword>
<feature type="compositionally biased region" description="Polar residues" evidence="12">
    <location>
        <begin position="1090"/>
        <end position="1104"/>
    </location>
</feature>
<evidence type="ECO:0000256" key="7">
    <source>
        <dbReference type="ARBA" id="ARBA00023125"/>
    </source>
</evidence>
<dbReference type="InterPro" id="IPR022702">
    <property type="entry name" value="Cytosine_MeTrfase1_RFD"/>
</dbReference>
<keyword evidence="4 10" id="KW-0808">Transferase</keyword>
<dbReference type="PRINTS" id="PR00105">
    <property type="entry name" value="C5METTRFRASE"/>
</dbReference>
<dbReference type="InterPro" id="IPR029063">
    <property type="entry name" value="SAM-dependent_MTases_sf"/>
</dbReference>
<dbReference type="NCBIfam" id="TIGR00675">
    <property type="entry name" value="dcm"/>
    <property type="match status" value="1"/>
</dbReference>
<dbReference type="SUPFAM" id="SSF53335">
    <property type="entry name" value="S-adenosyl-L-methionine-dependent methyltransferases"/>
    <property type="match status" value="1"/>
</dbReference>
<dbReference type="InterPro" id="IPR050390">
    <property type="entry name" value="C5-Methyltransferase"/>
</dbReference>
<evidence type="ECO:0000256" key="8">
    <source>
        <dbReference type="ARBA" id="ARBA00023242"/>
    </source>
</evidence>
<dbReference type="PROSITE" id="PS51038">
    <property type="entry name" value="BAH"/>
    <property type="match status" value="1"/>
</dbReference>
<dbReference type="PANTHER" id="PTHR10629">
    <property type="entry name" value="CYTOSINE-SPECIFIC METHYLTRANSFERASE"/>
    <property type="match status" value="1"/>
</dbReference>
<reference evidence="14" key="1">
    <citation type="submission" date="2020-05" db="EMBL/GenBank/DDBJ databases">
        <title>Mycena genomes resolve the evolution of fungal bioluminescence.</title>
        <authorList>
            <person name="Tsai I.J."/>
        </authorList>
    </citation>
    <scope>NUCLEOTIDE SEQUENCE</scope>
    <source>
        <strain evidence="14">171206Taipei</strain>
    </source>
</reference>
<evidence type="ECO:0000256" key="2">
    <source>
        <dbReference type="ARBA" id="ARBA00011975"/>
    </source>
</evidence>
<evidence type="ECO:0000313" key="14">
    <source>
        <dbReference type="EMBL" id="KAF7295499.1"/>
    </source>
</evidence>
<evidence type="ECO:0000259" key="13">
    <source>
        <dbReference type="PROSITE" id="PS51038"/>
    </source>
</evidence>
<evidence type="ECO:0000256" key="12">
    <source>
        <dbReference type="SAM" id="MobiDB-lite"/>
    </source>
</evidence>
<comment type="similarity">
    <text evidence="10 11">Belongs to the class I-like SAM-binding methyltransferase superfamily. C5-methyltransferase family.</text>
</comment>
<dbReference type="Gene3D" id="3.90.120.10">
    <property type="entry name" value="DNA Methylase, subunit A, domain 2"/>
    <property type="match status" value="1"/>
</dbReference>
<evidence type="ECO:0000256" key="3">
    <source>
        <dbReference type="ARBA" id="ARBA00022603"/>
    </source>
</evidence>
<feature type="region of interest" description="Disordered" evidence="12">
    <location>
        <begin position="1075"/>
        <end position="1104"/>
    </location>
</feature>
<organism evidence="14 15">
    <name type="scientific">Mycena indigotica</name>
    <dbReference type="NCBI Taxonomy" id="2126181"/>
    <lineage>
        <taxon>Eukaryota</taxon>
        <taxon>Fungi</taxon>
        <taxon>Dikarya</taxon>
        <taxon>Basidiomycota</taxon>
        <taxon>Agaricomycotina</taxon>
        <taxon>Agaricomycetes</taxon>
        <taxon>Agaricomycetidae</taxon>
        <taxon>Agaricales</taxon>
        <taxon>Marasmiineae</taxon>
        <taxon>Mycenaceae</taxon>
        <taxon>Mycena</taxon>
    </lineage>
</organism>
<name>A0A8H6VVI1_9AGAR</name>
<dbReference type="GeneID" id="59349984"/>
<dbReference type="Gene3D" id="2.30.30.490">
    <property type="match status" value="1"/>
</dbReference>
<dbReference type="EMBL" id="JACAZF010000009">
    <property type="protein sequence ID" value="KAF7295499.1"/>
    <property type="molecule type" value="Genomic_DNA"/>
</dbReference>
<evidence type="ECO:0000256" key="9">
    <source>
        <dbReference type="PIRSR" id="PIRSR037404-1"/>
    </source>
</evidence>
<feature type="region of interest" description="Disordered" evidence="12">
    <location>
        <begin position="1"/>
        <end position="85"/>
    </location>
</feature>
<evidence type="ECO:0000256" key="11">
    <source>
        <dbReference type="RuleBase" id="RU000416"/>
    </source>
</evidence>
<dbReference type="GO" id="GO:0032259">
    <property type="term" value="P:methylation"/>
    <property type="evidence" value="ECO:0007669"/>
    <property type="project" value="UniProtKB-KW"/>
</dbReference>
<evidence type="ECO:0000256" key="4">
    <source>
        <dbReference type="ARBA" id="ARBA00022679"/>
    </source>
</evidence>
<dbReference type="InterPro" id="IPR001025">
    <property type="entry name" value="BAH_dom"/>
</dbReference>
<dbReference type="PIRSF" id="PIRSF037404">
    <property type="entry name" value="DNMT1"/>
    <property type="match status" value="1"/>
</dbReference>
<feature type="compositionally biased region" description="Low complexity" evidence="12">
    <location>
        <begin position="20"/>
        <end position="36"/>
    </location>
</feature>
<keyword evidence="6" id="KW-0677">Repeat</keyword>
<dbReference type="Proteomes" id="UP000636479">
    <property type="component" value="Unassembled WGS sequence"/>
</dbReference>
<keyword evidence="3 10" id="KW-0489">Methyltransferase</keyword>
<dbReference type="GO" id="GO:0005634">
    <property type="term" value="C:nucleus"/>
    <property type="evidence" value="ECO:0007669"/>
    <property type="project" value="UniProtKB-SubCell"/>
</dbReference>
<gene>
    <name evidence="14" type="ORF">MIND_01089800</name>
</gene>
<accession>A0A8H6VVI1</accession>
<proteinExistence type="inferred from homology"/>
<evidence type="ECO:0000256" key="1">
    <source>
        <dbReference type="ARBA" id="ARBA00004123"/>
    </source>
</evidence>
<dbReference type="GO" id="GO:0003886">
    <property type="term" value="F:DNA (cytosine-5-)-methyltransferase activity"/>
    <property type="evidence" value="ECO:0007669"/>
    <property type="project" value="UniProtKB-EC"/>
</dbReference>
<sequence length="1183" mass="133476">MVLVPYVLLPPRSPQKRIRSPSPSDSSSRSTSPNLSPRKRPRNDRLVRDTVSRISHVSINSRSSPPRSEPPHTVVSNSFDEDDGDIFADPEDPVYFNYYGRIPVAESELPDRFKETGGEDDGTPIRRLSAFAIFKVDDRELVNPLEIDRDNIIGLFRAAGLATEVANQLGDDESDAETEACFIEVDITGFSAHHYEEALDEQVYIETKEAWYILDIPATEYKAFWDGFHLKSRIANSVLSAAIDNPSTNYETWIAYLMHAIDRVKLSHGKIAKVPLIRHFYDESRVSNKKEQDGKIFVTEICGRIVNQHLSTKVSVVGDRQLAAAKKAVQELEKQAHIHEQNPTLIKWGPQSSETGFYESVELDGFLYKARDIVAVAPGNDSNKLRAEYESSNGIICPNILANTAWFVQIQYFFEDALVKKFHGHWLSHGKCLQLAPRLSAALILLSTGSRTLLHEVSHSQELLFLSECDDNVVASILCKCNVRRLGVDEVEEPDDQDPSSRDYFIRYAYDSKRHSFSDLPTHPQTENLRQYNQCLNCAQNMERRSQGRIRVVGNGLQRFGHVLHKDDFVYVMPDTNNSAQELLFIARIKTVDTARKLITVRYYERESHDSRCIRRSSRQNTLSIDNLDLDSRPFVESFLDERDPAIQRWLDDDENHFYLMLDDNEDHIAQCGECFDAHASQLEESKRYVRKNGKVPVMEMFAGAGGLSQGFCQTGFFGTECAVEWSYPAAQTFSINHPETGVLCTDINDFVRYVIQRQQGKEQLPLRSRGPGNPIIPDEQIPYPGSARVLCGGPPCQSFSRMNIHKKENDPRSSLPFTMLSIAEVFRPEFFLLENVTGLLDHSEKYTVHGSPIKMAMLKLLTRVLLALNYQVSPILAQAGQHGCVQNRPRFFLFAARRGSVLPKPPLPMHVFKPAQRRKLFIEGDFIGGAKRGRMANTDSDDEDGNNFAPHPGFTIKDATSDLPKFDWINPHEVIAQTPADKKTVQTRLASGIKQCDASTTPVGYAEPVPYLTEPQTRYQREMRRSNSSLVEDHVTLRYSSFVVEATVTVPLKPKAGHPDLPRAFHKRLNPNKTRKFGRLDENGPFKTAMTQVSPSSHGSQLLHPTQKRTITVLEAKRAQGFPDSFKLWSDASNAGGVIRQYYKHIGNAVPVPLAAAVSRSFEQALLQSESSRREDSPEAEL</sequence>
<evidence type="ECO:0000256" key="10">
    <source>
        <dbReference type="PROSITE-ProRule" id="PRU01016"/>
    </source>
</evidence>
<keyword evidence="7" id="KW-0238">DNA-binding</keyword>
<dbReference type="OrthoDB" id="5376140at2759"/>
<dbReference type="Pfam" id="PF12047">
    <property type="entry name" value="DNMT1-RFD"/>
    <property type="match status" value="1"/>
</dbReference>
<dbReference type="RefSeq" id="XP_037216862.1">
    <property type="nucleotide sequence ID" value="XM_037367468.1"/>
</dbReference>
<dbReference type="EC" id="2.1.1.37" evidence="2"/>
<dbReference type="Pfam" id="PF00145">
    <property type="entry name" value="DNA_methylase"/>
    <property type="match status" value="1"/>
</dbReference>
<dbReference type="GO" id="GO:0044027">
    <property type="term" value="P:negative regulation of gene expression via chromosomal CpG island methylation"/>
    <property type="evidence" value="ECO:0007669"/>
    <property type="project" value="TreeGrafter"/>
</dbReference>
<feature type="domain" description="BAH" evidence="13">
    <location>
        <begin position="387"/>
        <end position="521"/>
    </location>
</feature>
<keyword evidence="5 10" id="KW-0949">S-adenosyl-L-methionine</keyword>
<dbReference type="Gene3D" id="3.40.50.150">
    <property type="entry name" value="Vaccinia Virus protein VP39"/>
    <property type="match status" value="1"/>
</dbReference>
<dbReference type="InterPro" id="IPR001525">
    <property type="entry name" value="C5_MeTfrase"/>
</dbReference>
<keyword evidence="15" id="KW-1185">Reference proteome</keyword>
<comment type="caution">
    <text evidence="14">The sequence shown here is derived from an EMBL/GenBank/DDBJ whole genome shotgun (WGS) entry which is preliminary data.</text>
</comment>
<evidence type="ECO:0000256" key="6">
    <source>
        <dbReference type="ARBA" id="ARBA00022737"/>
    </source>
</evidence>
<dbReference type="AlphaFoldDB" id="A0A8H6VVI1"/>
<dbReference type="GO" id="GO:0006346">
    <property type="term" value="P:DNA methylation-dependent constitutive heterochromatin formation"/>
    <property type="evidence" value="ECO:0007669"/>
    <property type="project" value="InterPro"/>
</dbReference>
<dbReference type="PANTHER" id="PTHR10629:SF52">
    <property type="entry name" value="DNA (CYTOSINE-5)-METHYLTRANSFERASE 1"/>
    <property type="match status" value="1"/>
</dbReference>
<dbReference type="GO" id="GO:0003682">
    <property type="term" value="F:chromatin binding"/>
    <property type="evidence" value="ECO:0007669"/>
    <property type="project" value="InterPro"/>
</dbReference>
<dbReference type="InterPro" id="IPR043151">
    <property type="entry name" value="BAH_sf"/>
</dbReference>